<feature type="domain" description="Trs120/TRAPPC9 TPR region" evidence="6">
    <location>
        <begin position="406"/>
        <end position="709"/>
    </location>
</feature>
<comment type="caution">
    <text evidence="7">The sequence shown here is derived from an EMBL/GenBank/DDBJ whole genome shotgun (WGS) entry which is preliminary data.</text>
</comment>
<gene>
    <name evidence="7" type="ORF">BB561_005545</name>
</gene>
<dbReference type="Pfam" id="PF24545">
    <property type="entry name" value="Ig_TPPC8_1st"/>
    <property type="match status" value="1"/>
</dbReference>
<feature type="region of interest" description="Disordered" evidence="3">
    <location>
        <begin position="1788"/>
        <end position="1828"/>
    </location>
</feature>
<dbReference type="GO" id="GO:0005802">
    <property type="term" value="C:trans-Golgi network"/>
    <property type="evidence" value="ECO:0007669"/>
    <property type="project" value="TreeGrafter"/>
</dbReference>
<dbReference type="InterPro" id="IPR058563">
    <property type="entry name" value="Trs120_TRAPPC9_N"/>
</dbReference>
<dbReference type="PANTHER" id="PTHR21512">
    <property type="entry name" value="TRAFFICKING PROTEIN PARTICLE COMPLEX SUBUNIT 9"/>
    <property type="match status" value="1"/>
</dbReference>
<evidence type="ECO:0000313" key="8">
    <source>
        <dbReference type="Proteomes" id="UP000245383"/>
    </source>
</evidence>
<protein>
    <submittedName>
        <fullName evidence="7">Uncharacterized protein</fullName>
    </submittedName>
</protein>
<feature type="domain" description="Trs120/TRAPPC9 N-terminal" evidence="4">
    <location>
        <begin position="74"/>
        <end position="335"/>
    </location>
</feature>
<feature type="compositionally biased region" description="Polar residues" evidence="3">
    <location>
        <begin position="1817"/>
        <end position="1827"/>
    </location>
</feature>
<proteinExistence type="predicted"/>
<dbReference type="InterPro" id="IPR013935">
    <property type="entry name" value="Trs120_TRAPPC9"/>
</dbReference>
<dbReference type="InterPro" id="IPR058541">
    <property type="entry name" value="Ig_TPPC8_1st"/>
</dbReference>
<keyword evidence="8" id="KW-1185">Reference proteome</keyword>
<evidence type="ECO:0000259" key="5">
    <source>
        <dbReference type="Pfam" id="PF24545"/>
    </source>
</evidence>
<accession>A0A2T9Y9U6</accession>
<evidence type="ECO:0000256" key="3">
    <source>
        <dbReference type="SAM" id="MobiDB-lite"/>
    </source>
</evidence>
<reference evidence="7 8" key="1">
    <citation type="journal article" date="2018" name="MBio">
        <title>Comparative Genomics Reveals the Core Gene Toolbox for the Fungus-Insect Symbiosis.</title>
        <authorList>
            <person name="Wang Y."/>
            <person name="Stata M."/>
            <person name="Wang W."/>
            <person name="Stajich J.E."/>
            <person name="White M.M."/>
            <person name="Moncalvo J.M."/>
        </authorList>
    </citation>
    <scope>NUCLEOTIDE SEQUENCE [LARGE SCALE GENOMIC DNA]</scope>
    <source>
        <strain evidence="7 8">SWE-8-4</strain>
    </source>
</reference>
<evidence type="ECO:0000259" key="4">
    <source>
        <dbReference type="Pfam" id="PF08626"/>
    </source>
</evidence>
<dbReference type="InterPro" id="IPR058564">
    <property type="entry name" value="TPR_TRAPPC9_Trs120"/>
</dbReference>
<feature type="domain" description="TPPC8 first Ig-like" evidence="5">
    <location>
        <begin position="825"/>
        <end position="1024"/>
    </location>
</feature>
<evidence type="ECO:0000259" key="6">
    <source>
        <dbReference type="Pfam" id="PF26251"/>
    </source>
</evidence>
<evidence type="ECO:0000256" key="2">
    <source>
        <dbReference type="ARBA" id="ARBA00023034"/>
    </source>
</evidence>
<evidence type="ECO:0000313" key="7">
    <source>
        <dbReference type="EMBL" id="PVU89111.1"/>
    </source>
</evidence>
<feature type="region of interest" description="Disordered" evidence="3">
    <location>
        <begin position="1421"/>
        <end position="1460"/>
    </location>
</feature>
<feature type="region of interest" description="Disordered" evidence="3">
    <location>
        <begin position="1720"/>
        <end position="1742"/>
    </location>
</feature>
<feature type="compositionally biased region" description="Basic and acidic residues" evidence="3">
    <location>
        <begin position="1431"/>
        <end position="1451"/>
    </location>
</feature>
<dbReference type="STRING" id="133385.A0A2T9Y9U6"/>
<comment type="subcellular location">
    <subcellularLocation>
        <location evidence="1">Golgi apparatus</location>
    </subcellularLocation>
</comment>
<dbReference type="Pfam" id="PF26251">
    <property type="entry name" value="TPR_TRAPPC9-Trs120"/>
    <property type="match status" value="1"/>
</dbReference>
<feature type="compositionally biased region" description="Basic and acidic residues" evidence="3">
    <location>
        <begin position="1807"/>
        <end position="1816"/>
    </location>
</feature>
<organism evidence="7 8">
    <name type="scientific">Smittium simulii</name>
    <dbReference type="NCBI Taxonomy" id="133385"/>
    <lineage>
        <taxon>Eukaryota</taxon>
        <taxon>Fungi</taxon>
        <taxon>Fungi incertae sedis</taxon>
        <taxon>Zoopagomycota</taxon>
        <taxon>Kickxellomycotina</taxon>
        <taxon>Harpellomycetes</taxon>
        <taxon>Harpellales</taxon>
        <taxon>Legeriomycetaceae</taxon>
        <taxon>Smittium</taxon>
    </lineage>
</organism>
<dbReference type="EMBL" id="MBFR01000339">
    <property type="protein sequence ID" value="PVU89111.1"/>
    <property type="molecule type" value="Genomic_DNA"/>
</dbReference>
<dbReference type="Proteomes" id="UP000245383">
    <property type="component" value="Unassembled WGS sequence"/>
</dbReference>
<keyword evidence="2" id="KW-0333">Golgi apparatus</keyword>
<dbReference type="Pfam" id="PF08626">
    <property type="entry name" value="TRAPPC9-Trs120"/>
    <property type="match status" value="1"/>
</dbReference>
<evidence type="ECO:0000256" key="1">
    <source>
        <dbReference type="ARBA" id="ARBA00004555"/>
    </source>
</evidence>
<dbReference type="PANTHER" id="PTHR21512:SF5">
    <property type="entry name" value="TRAFFICKING PROTEIN PARTICLE COMPLEX SUBUNIT 9"/>
    <property type="match status" value="1"/>
</dbReference>
<sequence>MSDQLDITTVKTSIQLDDFRYSGVSLTDSGEITIMISSSDFLPYIKGNVPNYYIRKTGAETDIRYKFVFDNNIYTPDLQIFQTEKQILGLICIVDCNLNPNVPNIYKEYINVLSQYPSAICSKCFCFDYNGNVEDNQISSISLFLNGELDLSLKIRTALTQFSGIMVSSLSMMADSIEKSSSGSYDNTIKELDREQVGLFRNANKVVLKMMKQIHKISKNERVTLERQSSENQYFFLKNPYNQSLNMEDFDSGSDIKIRKKSSIDSTTLYDESNDQNKLLKGRIKKLEGDLLFMSGRITEAIAAFRLCIEYAVASDDYLWQGCALEAYASSLFILLDRKTERSFIVALAICPPDTNIDLFISKNDPLGVMDQMFIDAPILDNTQPVSRNNDPTGEFATSEGLLALIKEIAKLFSMAITCYEKNHLFPPLLHSEACLKRAILQLLFDQYTNINSLEQRVNRILDKLPYHSTSEFGDYENVPKIARHFWRNTALEMAAWIHRGWTQAVMSLDLKDLMKLSATIALLFHSSGYIRKEAFFLRQFLLLIQPLLKTRTENTENSQVAINNQNSIDLNTQKRIIECLGSVIGLYGIENSMYFLKNTTMFYQWSLWLNNIAEVKNILKIEKTGILWIGWYHLQTDVLKECISIAETVPSYPHAIAATFRLLRCLSHIQKLGDDMLDTELLGFGFDLKLIKTEQSNLLKYLSRVLHLYHNKYHLQNLDKSDSEKNLQRGKLPVLAADLEDQVFSKLKIFKLVPRVVGCDAVVVGDVFNSLLENIQPHFLNGFISGNCSSSVNNKDKLAPSSLFLHNPGAKKASNNKKLKPESFSILVSGENAYFSATFKNPFSFPLFLNNVQLLAEKIDSNSNDSNLSEDLNISSNKDFLSLGSGSSVDKRIIERSNLVITSILSSFMIPPNSFYTTTLTGIPKNSGAAQIIGIRCTVLENITLNCLLPEISPDDQSRNHRFLRVRKRLISEFPSDRIENTNDSSMLMALTNPISGFTLPITILQPQPKLEITILDHHTQMYPLSFIELNEGEVVPFYLVLQNLGTIPITHFKIKFNELDHTHDSNNLDGYKNGQYDYNAINNHLRTKNSENSDNIYKNKSNQLAFKDIGSLGLNSIFKRTSKSINISTIYPGQLLNLDYTVFGSYLCNGSSIKLTYGYTESKEIIETNDSNLEDNSTRKKSVITHTKETNKNLSIQVRKVIVPSIKDSFCSILPLPLGLNLFDSEQDIDENKNISVIQLIKRLVKAVNNWQNNFANNRNTANLGDSLNSEKKTWLYELQKFLASFFCIASFNVSNLSTSPTQLNFELKLYIPTTEHQNTSDNIKSNPQFILKKIKIIIPGNATNYKIMLPVNRTIFDELAKFKSGKSIYNEIGKLKYEKYSWNKSIRSIYRRKPKPAAVSNKSLSVNLTSNFSFGNHSDESENEFFSELDKRETTDNEKDRNEDDSSDSKSSTPQYIVPKGPKLSKLEILSNMKFSYCQFILLESIRISYHIVDYPRFGHLNPISFLKLNYKDIQKLTIDSLDIKTFVDFRNTKLLSSLNDQLQIKNLGTDSNIVDQNPSNASNDLTLRTMHILNQKSELGFLNTSFHALCKRMSHAALCISFKNRHSDKNLDLAISVKLINSNTSHNVKKSRTDLSICNSTKSNFSNGLLTTYIRDFDHMEDLNAYDSSNLNSDNKNNYYSKHKTKSAYQVLSIATDNVPAFFNAEKISIVEDIFENEPQANQSPSIEEREDTPSEEHDLKKDFSTAENTMSNNKLTKADIFKNKEFVYTRKVSYRKKLQQIKEKSNTGPILDNLTDNTNHSNENENSKRNSVDSTQNELKNSYKNKELQCENVSKSLKIKEVGSMPNICWQPINNHMLPCLKTQEGIFLSMN</sequence>
<dbReference type="OrthoDB" id="27962at2759"/>
<name>A0A2T9Y9U6_9FUNG</name>